<dbReference type="PROSITE" id="PS00614">
    <property type="entry name" value="IGPS"/>
    <property type="match status" value="1"/>
</dbReference>
<dbReference type="Gene3D" id="3.20.20.70">
    <property type="entry name" value="Aldolase class I"/>
    <property type="match status" value="2"/>
</dbReference>
<dbReference type="InterPro" id="IPR029062">
    <property type="entry name" value="Class_I_gatase-like"/>
</dbReference>
<dbReference type="GO" id="GO:0004049">
    <property type="term" value="F:anthranilate synthase activity"/>
    <property type="evidence" value="ECO:0007669"/>
    <property type="project" value="UniProtKB-EC"/>
</dbReference>
<comment type="catalytic activity">
    <reaction evidence="1">
        <text>N-(5-phospho-beta-D-ribosyl)anthranilate = 1-(2-carboxyphenylamino)-1-deoxy-D-ribulose 5-phosphate</text>
        <dbReference type="Rhea" id="RHEA:21540"/>
        <dbReference type="ChEBI" id="CHEBI:18277"/>
        <dbReference type="ChEBI" id="CHEBI:58613"/>
        <dbReference type="EC" id="5.3.1.24"/>
    </reaction>
</comment>
<keyword evidence="24" id="KW-1185">Reference proteome</keyword>
<dbReference type="Pfam" id="PF00117">
    <property type="entry name" value="GATase"/>
    <property type="match status" value="1"/>
</dbReference>
<dbReference type="CDD" id="cd00405">
    <property type="entry name" value="PRAI"/>
    <property type="match status" value="1"/>
</dbReference>
<dbReference type="NCBIfam" id="TIGR00566">
    <property type="entry name" value="trpG_papA"/>
    <property type="match status" value="1"/>
</dbReference>
<dbReference type="PRINTS" id="PR00096">
    <property type="entry name" value="GATASE"/>
</dbReference>
<dbReference type="GO" id="GO:0000162">
    <property type="term" value="P:L-tryptophan biosynthetic process"/>
    <property type="evidence" value="ECO:0007669"/>
    <property type="project" value="UniProtKB-UniPathway"/>
</dbReference>
<evidence type="ECO:0000256" key="5">
    <source>
        <dbReference type="ARBA" id="ARBA00004696"/>
    </source>
</evidence>
<evidence type="ECO:0000256" key="6">
    <source>
        <dbReference type="ARBA" id="ARBA00004873"/>
    </source>
</evidence>
<dbReference type="PANTHER" id="PTHR43418:SF4">
    <property type="entry name" value="MULTIFUNCTIONAL TRYPTOPHAN BIOSYNTHESIS PROTEIN"/>
    <property type="match status" value="1"/>
</dbReference>
<sequence length="744" mass="80623">MTTLLIDNYDSFTYNVYQYLCSQGADVVVYRNDKITIEEIEKLSPRNIVVSPGPGHPSTDAGISRNAIAHFAGKIPILGICMGMQCMFEVYGGTVSYAGDIVHGKTSPIKHDSRGLFKGVPQNNLVTRYHSLAGMPSTMPDTLEVTSTTEDGVIMGVRHKEYTVEGLQFHPESILCENGHTMIANFLSLTGGTWVENPGAGVLPNKLREPSPSTSAETKAAAVTAAATAAAAVAATTAATTTGDAPSILTRIYAQRVKDVQAAKEIPGQTMQDLEKLLSLHVAPPLSDVVARLKQSTPALLAEVKRASPSKGNIDATANAAEQALQYALAGASVVSVLTEPKWFRGTIHDMYQVRQSFADLPNRPCVLRKDFIVDRYQILEGRLYGADTVLLIVAMLNDEVLHELYNYSKSLGMEPLVEVNNAEEMARANALGAKLIGVNNRNLHSFDVDMETTSRLAEMVPDGTILCALSGIAGRADVEMYVKQGVKGVLVGEALMRAWNLKEFVSELLGLEKTNPVHVSKEPKQSLAKVCGISTVEAAVEAANAGADLIGLIFAEKSKRKVSLETASAIVKSVRELNISRPSKPSTNSTADWFQIQRQLLEARKRKPLVVGVFVNQSIEYMTQVALEIGLDLIQLHGTESVELARYLPVPVIKVFHVDNNSYKRAQMPNFTQPGNHQYVLLDAKVASLPSDQQGGHGVQFDWSIARDIVAHKQFEFLGNKDFPIILAGGLDATNVASAIHQI</sequence>
<dbReference type="PANTHER" id="PTHR43418">
    <property type="entry name" value="MULTIFUNCTIONAL TRYPTOPHAN BIOSYNTHESIS PROTEIN-RELATED"/>
    <property type="match status" value="1"/>
</dbReference>
<keyword evidence="14" id="KW-0315">Glutamine amidotransferase</keyword>
<dbReference type="Proteomes" id="UP000613177">
    <property type="component" value="Unassembled WGS sequence"/>
</dbReference>
<keyword evidence="12" id="KW-0210">Decarboxylase</keyword>
<dbReference type="InterPro" id="IPR013785">
    <property type="entry name" value="Aldolase_TIM"/>
</dbReference>
<evidence type="ECO:0000313" key="23">
    <source>
        <dbReference type="EMBL" id="KAG2236640.1"/>
    </source>
</evidence>
<keyword evidence="18" id="KW-0511">Multifunctional enzyme</keyword>
<dbReference type="InterPro" id="IPR011060">
    <property type="entry name" value="RibuloseP-bd_barrel"/>
</dbReference>
<keyword evidence="13" id="KW-0822">Tryptophan biosynthesis</keyword>
<comment type="pathway">
    <text evidence="6">Amino-acid biosynthesis; L-tryptophan biosynthesis; L-tryptophan from chorismate: step 1/5.</text>
</comment>
<dbReference type="InterPro" id="IPR016302">
    <property type="entry name" value="Anthranilate_synth_II"/>
</dbReference>
<dbReference type="SUPFAM" id="SSF52317">
    <property type="entry name" value="Class I glutamine amidotransferase-like"/>
    <property type="match status" value="1"/>
</dbReference>
<dbReference type="FunFam" id="3.40.50.880:FF:000031">
    <property type="entry name" value="Multifunctional tryptophan biosynthesis protein"/>
    <property type="match status" value="1"/>
</dbReference>
<evidence type="ECO:0000256" key="11">
    <source>
        <dbReference type="ARBA" id="ARBA00022605"/>
    </source>
</evidence>
<dbReference type="FunFam" id="3.20.20.70:FF:000136">
    <property type="entry name" value="Multifunctional tryptophan biosynthesis protein"/>
    <property type="match status" value="1"/>
</dbReference>
<evidence type="ECO:0000256" key="4">
    <source>
        <dbReference type="ARBA" id="ARBA00004664"/>
    </source>
</evidence>
<dbReference type="UniPathway" id="UPA00035">
    <property type="reaction ID" value="UER00040"/>
</dbReference>
<dbReference type="Pfam" id="PF00697">
    <property type="entry name" value="PRAI"/>
    <property type="match status" value="1"/>
</dbReference>
<dbReference type="EC" id="4.1.3.27" evidence="7"/>
<feature type="domain" description="Indole-3-glycerol phosphate synthase" evidence="21">
    <location>
        <begin position="249"/>
        <end position="509"/>
    </location>
</feature>
<protein>
    <recommendedName>
        <fullName evidence="10">Multifunctional tryptophan biosynthesis protein</fullName>
        <ecNumber evidence="8">4.1.1.48</ecNumber>
        <ecNumber evidence="7">4.1.3.27</ecNumber>
        <ecNumber evidence="9">5.3.1.24</ecNumber>
    </recommendedName>
</protein>
<dbReference type="PIRSF" id="PIRSF001382">
    <property type="entry name" value="TrpG-trpC-trpF"/>
    <property type="match status" value="1"/>
</dbReference>
<keyword evidence="15" id="KW-0057">Aromatic amino acid biosynthesis</keyword>
<dbReference type="InterPro" id="IPR050472">
    <property type="entry name" value="Anth_synth/Amidotransfase"/>
</dbReference>
<evidence type="ECO:0000259" key="22">
    <source>
        <dbReference type="Pfam" id="PF00697"/>
    </source>
</evidence>
<dbReference type="EC" id="4.1.1.48" evidence="8"/>
<accession>A0A8H7SY87</accession>
<reference evidence="23" key="1">
    <citation type="submission" date="2021-01" db="EMBL/GenBank/DDBJ databases">
        <title>Metabolic potential, ecology and presence of endohyphal bacteria is reflected in genomic diversity of Mucoromycotina.</title>
        <authorList>
            <person name="Muszewska A."/>
            <person name="Okrasinska A."/>
            <person name="Steczkiewicz K."/>
            <person name="Drgas O."/>
            <person name="Orlowska M."/>
            <person name="Perlinska-Lenart U."/>
            <person name="Aleksandrzak-Piekarczyk T."/>
            <person name="Szatraj K."/>
            <person name="Zielenkiewicz U."/>
            <person name="Pilsyk S."/>
            <person name="Malc E."/>
            <person name="Mieczkowski P."/>
            <person name="Kruszewska J.S."/>
            <person name="Biernat P."/>
            <person name="Pawlowska J."/>
        </authorList>
    </citation>
    <scope>NUCLEOTIDE SEQUENCE</scope>
    <source>
        <strain evidence="23">WA0000018081</strain>
    </source>
</reference>
<dbReference type="InterPro" id="IPR001240">
    <property type="entry name" value="PRAI_dom"/>
</dbReference>
<dbReference type="EMBL" id="JAEPRE010000015">
    <property type="protein sequence ID" value="KAG2236640.1"/>
    <property type="molecule type" value="Genomic_DNA"/>
</dbReference>
<dbReference type="InterPro" id="IPR001468">
    <property type="entry name" value="Indole-3-GlycerolPSynthase_CS"/>
</dbReference>
<evidence type="ECO:0000256" key="19">
    <source>
        <dbReference type="ARBA" id="ARBA00047683"/>
    </source>
</evidence>
<comment type="pathway">
    <text evidence="5">Amino-acid biosynthesis; L-tryptophan biosynthesis; L-tryptophan from chorismate: step 4/5.</text>
</comment>
<dbReference type="HAMAP" id="MF_00135">
    <property type="entry name" value="PRAI"/>
    <property type="match status" value="1"/>
</dbReference>
<comment type="catalytic activity">
    <reaction evidence="2">
        <text>1-(2-carboxyphenylamino)-1-deoxy-D-ribulose 5-phosphate + H(+) = (1S,2R)-1-C-(indol-3-yl)glycerol 3-phosphate + CO2 + H2O</text>
        <dbReference type="Rhea" id="RHEA:23476"/>
        <dbReference type="ChEBI" id="CHEBI:15377"/>
        <dbReference type="ChEBI" id="CHEBI:15378"/>
        <dbReference type="ChEBI" id="CHEBI:16526"/>
        <dbReference type="ChEBI" id="CHEBI:58613"/>
        <dbReference type="ChEBI" id="CHEBI:58866"/>
        <dbReference type="EC" id="4.1.1.48"/>
    </reaction>
</comment>
<keyword evidence="16" id="KW-0413">Isomerase</keyword>
<evidence type="ECO:0000256" key="12">
    <source>
        <dbReference type="ARBA" id="ARBA00022793"/>
    </source>
</evidence>
<evidence type="ECO:0000256" key="14">
    <source>
        <dbReference type="ARBA" id="ARBA00022962"/>
    </source>
</evidence>
<dbReference type="GO" id="GO:0004640">
    <property type="term" value="F:phosphoribosylanthranilate isomerase activity"/>
    <property type="evidence" value="ECO:0007669"/>
    <property type="project" value="UniProtKB-EC"/>
</dbReference>
<dbReference type="EC" id="5.3.1.24" evidence="9"/>
<evidence type="ECO:0000256" key="10">
    <source>
        <dbReference type="ARBA" id="ARBA00018819"/>
    </source>
</evidence>
<dbReference type="AlphaFoldDB" id="A0A8H7SY87"/>
<evidence type="ECO:0000259" key="21">
    <source>
        <dbReference type="Pfam" id="PF00218"/>
    </source>
</evidence>
<dbReference type="InterPro" id="IPR017926">
    <property type="entry name" value="GATASE"/>
</dbReference>
<dbReference type="GO" id="GO:0004425">
    <property type="term" value="F:indole-3-glycerol-phosphate synthase activity"/>
    <property type="evidence" value="ECO:0007669"/>
    <property type="project" value="UniProtKB-EC"/>
</dbReference>
<name>A0A8H7SY87_9FUNG</name>
<dbReference type="PROSITE" id="PS51273">
    <property type="entry name" value="GATASE_TYPE_1"/>
    <property type="match status" value="1"/>
</dbReference>
<evidence type="ECO:0000256" key="15">
    <source>
        <dbReference type="ARBA" id="ARBA00023141"/>
    </source>
</evidence>
<comment type="function">
    <text evidence="3">Trifunctional enzyme bearing the Gln amidotransferase (GATase) domain of anthranilate synthase, indole-glycerolphosphate synthase, and phosphoribosylanthranilate isomerase activities.</text>
</comment>
<evidence type="ECO:0000256" key="2">
    <source>
        <dbReference type="ARBA" id="ARBA00001633"/>
    </source>
</evidence>
<evidence type="ECO:0000256" key="17">
    <source>
        <dbReference type="ARBA" id="ARBA00023239"/>
    </source>
</evidence>
<dbReference type="Gene3D" id="3.40.50.880">
    <property type="match status" value="1"/>
</dbReference>
<gene>
    <name evidence="23" type="ORF">INT48_000195</name>
</gene>
<comment type="pathway">
    <text evidence="4">Amino-acid biosynthesis; L-tryptophan biosynthesis; L-tryptophan from chorismate: step 3/5.</text>
</comment>
<dbReference type="InterPro" id="IPR013798">
    <property type="entry name" value="Indole-3-glycerol_P_synth_dom"/>
</dbReference>
<evidence type="ECO:0000256" key="18">
    <source>
        <dbReference type="ARBA" id="ARBA00023268"/>
    </source>
</evidence>
<evidence type="ECO:0000256" key="3">
    <source>
        <dbReference type="ARBA" id="ARBA00003272"/>
    </source>
</evidence>
<evidence type="ECO:0000313" key="24">
    <source>
        <dbReference type="Proteomes" id="UP000613177"/>
    </source>
</evidence>
<evidence type="ECO:0000259" key="20">
    <source>
        <dbReference type="Pfam" id="PF00117"/>
    </source>
</evidence>
<dbReference type="GO" id="GO:0005829">
    <property type="term" value="C:cytosol"/>
    <property type="evidence" value="ECO:0007669"/>
    <property type="project" value="TreeGrafter"/>
</dbReference>
<feature type="domain" description="Glutamine amidotransferase" evidence="20">
    <location>
        <begin position="4"/>
        <end position="187"/>
    </location>
</feature>
<evidence type="ECO:0000256" key="8">
    <source>
        <dbReference type="ARBA" id="ARBA00012362"/>
    </source>
</evidence>
<feature type="domain" description="N-(5'phosphoribosyl) anthranilate isomerase (PRAI)" evidence="22">
    <location>
        <begin position="587"/>
        <end position="742"/>
    </location>
</feature>
<evidence type="ECO:0000256" key="13">
    <source>
        <dbReference type="ARBA" id="ARBA00022822"/>
    </source>
</evidence>
<keyword evidence="11" id="KW-0028">Amino-acid biosynthesis</keyword>
<organism evidence="23 24">
    <name type="scientific">Thamnidium elegans</name>
    <dbReference type="NCBI Taxonomy" id="101142"/>
    <lineage>
        <taxon>Eukaryota</taxon>
        <taxon>Fungi</taxon>
        <taxon>Fungi incertae sedis</taxon>
        <taxon>Mucoromycota</taxon>
        <taxon>Mucoromycotina</taxon>
        <taxon>Mucoromycetes</taxon>
        <taxon>Mucorales</taxon>
        <taxon>Mucorineae</taxon>
        <taxon>Mucoraceae</taxon>
        <taxon>Thamnidium</taxon>
    </lineage>
</organism>
<dbReference type="SUPFAM" id="SSF51366">
    <property type="entry name" value="Ribulose-phoshate binding barrel"/>
    <property type="match status" value="2"/>
</dbReference>
<dbReference type="InterPro" id="IPR006221">
    <property type="entry name" value="TrpG/PapA_dom"/>
</dbReference>
<keyword evidence="17" id="KW-0456">Lyase</keyword>
<dbReference type="CDD" id="cd01743">
    <property type="entry name" value="GATase1_Anthranilate_Synthase"/>
    <property type="match status" value="1"/>
</dbReference>
<proteinExistence type="inferred from homology"/>
<evidence type="ECO:0000256" key="7">
    <source>
        <dbReference type="ARBA" id="ARBA00012266"/>
    </source>
</evidence>
<dbReference type="Pfam" id="PF00218">
    <property type="entry name" value="IGPS"/>
    <property type="match status" value="1"/>
</dbReference>
<comment type="caution">
    <text evidence="23">The sequence shown here is derived from an EMBL/GenBank/DDBJ whole genome shotgun (WGS) entry which is preliminary data.</text>
</comment>
<evidence type="ECO:0000256" key="1">
    <source>
        <dbReference type="ARBA" id="ARBA00001164"/>
    </source>
</evidence>
<dbReference type="CDD" id="cd00331">
    <property type="entry name" value="IGPS"/>
    <property type="match status" value="1"/>
</dbReference>
<dbReference type="PRINTS" id="PR00097">
    <property type="entry name" value="ANTSNTHASEII"/>
</dbReference>
<evidence type="ECO:0000256" key="9">
    <source>
        <dbReference type="ARBA" id="ARBA00012572"/>
    </source>
</evidence>
<comment type="catalytic activity">
    <reaction evidence="19">
        <text>chorismate + L-glutamine = anthranilate + pyruvate + L-glutamate + H(+)</text>
        <dbReference type="Rhea" id="RHEA:21732"/>
        <dbReference type="ChEBI" id="CHEBI:15361"/>
        <dbReference type="ChEBI" id="CHEBI:15378"/>
        <dbReference type="ChEBI" id="CHEBI:16567"/>
        <dbReference type="ChEBI" id="CHEBI:29748"/>
        <dbReference type="ChEBI" id="CHEBI:29985"/>
        <dbReference type="ChEBI" id="CHEBI:58359"/>
        <dbReference type="EC" id="4.1.3.27"/>
    </reaction>
</comment>
<evidence type="ECO:0000256" key="16">
    <source>
        <dbReference type="ARBA" id="ARBA00023235"/>
    </source>
</evidence>